<evidence type="ECO:0000313" key="1">
    <source>
        <dbReference type="EMBL" id="KAA8820085.1"/>
    </source>
</evidence>
<dbReference type="Proteomes" id="UP000345527">
    <property type="component" value="Unassembled WGS sequence"/>
</dbReference>
<dbReference type="InterPro" id="IPR046571">
    <property type="entry name" value="DUF6725"/>
</dbReference>
<dbReference type="EMBL" id="RZNZ01000009">
    <property type="protein sequence ID" value="KAA8820085.1"/>
    <property type="molecule type" value="Genomic_DNA"/>
</dbReference>
<gene>
    <name evidence="2" type="ORF">EM848_04250</name>
    <name evidence="1" type="ORF">EMO90_07330</name>
</gene>
<reference evidence="3 4" key="1">
    <citation type="journal article" date="2019" name="Syst. Appl. Microbiol.">
        <title>Characterization of Bifidobacterium species in feaces of the Egyptian fruit bat: Description of B. vespertilionis sp. nov. and B. rousetti sp. nov.</title>
        <authorList>
            <person name="Modesto M."/>
            <person name="Satti M."/>
            <person name="Watanabe K."/>
            <person name="Puglisi E."/>
            <person name="Morelli L."/>
            <person name="Huang C.-H."/>
            <person name="Liou J.-S."/>
            <person name="Miyashita M."/>
            <person name="Tamura T."/>
            <person name="Saito S."/>
            <person name="Mori K."/>
            <person name="Huang L."/>
            <person name="Sciavilla P."/>
            <person name="Sandri C."/>
            <person name="Spiezio C."/>
            <person name="Vitali F."/>
            <person name="Cavalieri D."/>
            <person name="Perpetuini G."/>
            <person name="Tofalo R."/>
            <person name="Bonetti A."/>
            <person name="Arita M."/>
            <person name="Mattarelli P."/>
        </authorList>
    </citation>
    <scope>NUCLEOTIDE SEQUENCE [LARGE SCALE GENOMIC DNA]</scope>
    <source>
        <strain evidence="1 4">RST16</strain>
        <strain evidence="2 3">RST8</strain>
    </source>
</reference>
<protein>
    <recommendedName>
        <fullName evidence="5">Ferrous iron transport protein A</fullName>
    </recommendedName>
</protein>
<evidence type="ECO:0000313" key="3">
    <source>
        <dbReference type="Proteomes" id="UP000345527"/>
    </source>
</evidence>
<dbReference type="OrthoDB" id="3234801at2"/>
<comment type="caution">
    <text evidence="2">The sequence shown here is derived from an EMBL/GenBank/DDBJ whole genome shotgun (WGS) entry which is preliminary data.</text>
</comment>
<accession>A0A5J5DUK6</accession>
<dbReference type="Proteomes" id="UP000374630">
    <property type="component" value="Unassembled WGS sequence"/>
</dbReference>
<dbReference type="AlphaFoldDB" id="A0A5J5DUK6"/>
<proteinExistence type="predicted"/>
<organism evidence="2 3">
    <name type="scientific">Bifidobacterium vespertilionis</name>
    <dbReference type="NCBI Taxonomy" id="2562524"/>
    <lineage>
        <taxon>Bacteria</taxon>
        <taxon>Bacillati</taxon>
        <taxon>Actinomycetota</taxon>
        <taxon>Actinomycetes</taxon>
        <taxon>Bifidobacteriales</taxon>
        <taxon>Bifidobacteriaceae</taxon>
        <taxon>Bifidobacterium</taxon>
    </lineage>
</organism>
<dbReference type="EMBL" id="RZOA01000006">
    <property type="protein sequence ID" value="KAA8823811.1"/>
    <property type="molecule type" value="Genomic_DNA"/>
</dbReference>
<evidence type="ECO:0000313" key="2">
    <source>
        <dbReference type="EMBL" id="KAA8823811.1"/>
    </source>
</evidence>
<sequence>MGARGVPAIPAGARVVVRTAIGVDPADGRMKFRDFVGHVRSWDGTVLELTRDAAANGSRPAEDVRIDAHTIVRLKPVPERPHFGGR</sequence>
<evidence type="ECO:0008006" key="5">
    <source>
        <dbReference type="Google" id="ProtNLM"/>
    </source>
</evidence>
<name>A0A5J5DUK6_9BIFI</name>
<evidence type="ECO:0000313" key="4">
    <source>
        <dbReference type="Proteomes" id="UP000374630"/>
    </source>
</evidence>
<dbReference type="RefSeq" id="WP_150353753.1">
    <property type="nucleotide sequence ID" value="NZ_RZNZ01000009.1"/>
</dbReference>
<keyword evidence="4" id="KW-1185">Reference proteome</keyword>
<dbReference type="Pfam" id="PF20486">
    <property type="entry name" value="DUF6725"/>
    <property type="match status" value="1"/>
</dbReference>